<dbReference type="InterPro" id="IPR000719">
    <property type="entry name" value="Prot_kinase_dom"/>
</dbReference>
<dbReference type="AlphaFoldDB" id="A0A150GP04"/>
<dbReference type="EMBL" id="LSYV01000013">
    <property type="protein sequence ID" value="KXZ51569.1"/>
    <property type="molecule type" value="Genomic_DNA"/>
</dbReference>
<dbReference type="InterPro" id="IPR011009">
    <property type="entry name" value="Kinase-like_dom_sf"/>
</dbReference>
<dbReference type="InterPro" id="IPR008271">
    <property type="entry name" value="Ser/Thr_kinase_AS"/>
</dbReference>
<dbReference type="Pfam" id="PF00069">
    <property type="entry name" value="Pkinase"/>
    <property type="match status" value="1"/>
</dbReference>
<sequence length="419" mass="41017">MGRDLAAPGPALPGRRQGRQGAAQTEGRQRPRHSGQGGGGHAAADDDGDNGGAAGDACRAADLAALYGIRRWPYVLYISMELVVGPTLSSWLQQRAKRLGAAGAAHPPDPSTERSIFRQIVTGLAHVHAAGIIHRDLKPANIFLVPVLTAAAAPAATHGSSGAGKGHAAAADAGPESFLVKLGDFGLAVDHADPSVLLSSGSSGTSLSPASSATLSEGASTFAHSGPIPSSAAARVPAALGLAKAGGGLTRATLPRPASCQLLLAAADGGGGGVGAPVAAAAAAAARVGAAAGGGTSGASGSGSGSARTAGVGTASYSAPEQLATTARGRGGDGSDGGGGGAVSYYGPEVDIYPLGLILMELFCVHTTGLLAEGDQEAAVLLALLAQREAEVARLRAQLAGRGLLAEQLQRPRAAEPPD</sequence>
<evidence type="ECO:0000256" key="4">
    <source>
        <dbReference type="ARBA" id="ARBA00022840"/>
    </source>
</evidence>
<dbReference type="STRING" id="33097.A0A150GP04"/>
<reference evidence="9" key="1">
    <citation type="journal article" date="2016" name="Nat. Commun.">
        <title>The Gonium pectorale genome demonstrates co-option of cell cycle regulation during the evolution of multicellularity.</title>
        <authorList>
            <person name="Hanschen E.R."/>
            <person name="Marriage T.N."/>
            <person name="Ferris P.J."/>
            <person name="Hamaji T."/>
            <person name="Toyoda A."/>
            <person name="Fujiyama A."/>
            <person name="Neme R."/>
            <person name="Noguchi H."/>
            <person name="Minakuchi Y."/>
            <person name="Suzuki M."/>
            <person name="Kawai-Toyooka H."/>
            <person name="Smith D.R."/>
            <person name="Sparks H."/>
            <person name="Anderson J."/>
            <person name="Bakaric R."/>
            <person name="Luria V."/>
            <person name="Karger A."/>
            <person name="Kirschner M.W."/>
            <person name="Durand P.M."/>
            <person name="Michod R.E."/>
            <person name="Nozaki H."/>
            <person name="Olson B.J."/>
        </authorList>
    </citation>
    <scope>NUCLEOTIDE SEQUENCE [LARGE SCALE GENOMIC DNA]</scope>
    <source>
        <strain evidence="9">NIES-2863</strain>
    </source>
</reference>
<dbReference type="GO" id="GO:0005634">
    <property type="term" value="C:nucleus"/>
    <property type="evidence" value="ECO:0007669"/>
    <property type="project" value="TreeGrafter"/>
</dbReference>
<feature type="region of interest" description="Disordered" evidence="6">
    <location>
        <begin position="294"/>
        <end position="315"/>
    </location>
</feature>
<evidence type="ECO:0000256" key="6">
    <source>
        <dbReference type="SAM" id="MobiDB-lite"/>
    </source>
</evidence>
<dbReference type="SMART" id="SM00220">
    <property type="entry name" value="S_TKc"/>
    <property type="match status" value="1"/>
</dbReference>
<dbReference type="GO" id="GO:0005524">
    <property type="term" value="F:ATP binding"/>
    <property type="evidence" value="ECO:0007669"/>
    <property type="project" value="UniProtKB-KW"/>
</dbReference>
<dbReference type="PROSITE" id="PS00108">
    <property type="entry name" value="PROTEIN_KINASE_ST"/>
    <property type="match status" value="1"/>
</dbReference>
<evidence type="ECO:0000259" key="7">
    <source>
        <dbReference type="PROSITE" id="PS50011"/>
    </source>
</evidence>
<gene>
    <name evidence="8" type="ORF">GPECTOR_12g532</name>
</gene>
<feature type="domain" description="Protein kinase" evidence="7">
    <location>
        <begin position="1"/>
        <end position="419"/>
    </location>
</feature>
<feature type="compositionally biased region" description="Gly residues" evidence="6">
    <location>
        <begin position="294"/>
        <end position="304"/>
    </location>
</feature>
<evidence type="ECO:0000256" key="2">
    <source>
        <dbReference type="ARBA" id="ARBA00022741"/>
    </source>
</evidence>
<dbReference type="PANTHER" id="PTHR11042:SF136">
    <property type="entry name" value="EIF-2-ALPHA KINASE GCN2"/>
    <property type="match status" value="1"/>
</dbReference>
<dbReference type="PANTHER" id="PTHR11042">
    <property type="entry name" value="EUKARYOTIC TRANSLATION INITIATION FACTOR 2-ALPHA KINASE EIF2-ALPHA KINASE -RELATED"/>
    <property type="match status" value="1"/>
</dbReference>
<evidence type="ECO:0000256" key="5">
    <source>
        <dbReference type="ARBA" id="ARBA00037982"/>
    </source>
</evidence>
<comment type="similarity">
    <text evidence="5">Belongs to the protein kinase superfamily. Ser/Thr protein kinase family. GCN2 subfamily.</text>
</comment>
<dbReference type="SUPFAM" id="SSF56112">
    <property type="entry name" value="Protein kinase-like (PK-like)"/>
    <property type="match status" value="1"/>
</dbReference>
<protein>
    <recommendedName>
        <fullName evidence="7">Protein kinase domain-containing protein</fullName>
    </recommendedName>
</protein>
<keyword evidence="4" id="KW-0067">ATP-binding</keyword>
<proteinExistence type="inferred from homology"/>
<name>A0A150GP04_GONPE</name>
<keyword evidence="2" id="KW-0547">Nucleotide-binding</keyword>
<feature type="region of interest" description="Disordered" evidence="6">
    <location>
        <begin position="1"/>
        <end position="50"/>
    </location>
</feature>
<dbReference type="Proteomes" id="UP000075714">
    <property type="component" value="Unassembled WGS sequence"/>
</dbReference>
<evidence type="ECO:0000313" key="8">
    <source>
        <dbReference type="EMBL" id="KXZ51569.1"/>
    </source>
</evidence>
<keyword evidence="3" id="KW-0418">Kinase</keyword>
<evidence type="ECO:0000313" key="9">
    <source>
        <dbReference type="Proteomes" id="UP000075714"/>
    </source>
</evidence>
<organism evidence="8 9">
    <name type="scientific">Gonium pectorale</name>
    <name type="common">Green alga</name>
    <dbReference type="NCBI Taxonomy" id="33097"/>
    <lineage>
        <taxon>Eukaryota</taxon>
        <taxon>Viridiplantae</taxon>
        <taxon>Chlorophyta</taxon>
        <taxon>core chlorophytes</taxon>
        <taxon>Chlorophyceae</taxon>
        <taxon>CS clade</taxon>
        <taxon>Chlamydomonadales</taxon>
        <taxon>Volvocaceae</taxon>
        <taxon>Gonium</taxon>
    </lineage>
</organism>
<keyword evidence="1" id="KW-0808">Transferase</keyword>
<feature type="compositionally biased region" description="Low complexity" evidence="6">
    <location>
        <begin position="305"/>
        <end position="315"/>
    </location>
</feature>
<dbReference type="OrthoDB" id="341578at2759"/>
<dbReference type="GO" id="GO:0005829">
    <property type="term" value="C:cytosol"/>
    <property type="evidence" value="ECO:0007669"/>
    <property type="project" value="TreeGrafter"/>
</dbReference>
<dbReference type="InterPro" id="IPR050339">
    <property type="entry name" value="CC_SR_Kinase"/>
</dbReference>
<dbReference type="PROSITE" id="PS50011">
    <property type="entry name" value="PROTEIN_KINASE_DOM"/>
    <property type="match status" value="1"/>
</dbReference>
<comment type="caution">
    <text evidence="8">The sequence shown here is derived from an EMBL/GenBank/DDBJ whole genome shotgun (WGS) entry which is preliminary data.</text>
</comment>
<keyword evidence="9" id="KW-1185">Reference proteome</keyword>
<evidence type="ECO:0000256" key="3">
    <source>
        <dbReference type="ARBA" id="ARBA00022777"/>
    </source>
</evidence>
<evidence type="ECO:0000256" key="1">
    <source>
        <dbReference type="ARBA" id="ARBA00022679"/>
    </source>
</evidence>
<accession>A0A150GP04</accession>
<dbReference type="Gene3D" id="1.10.510.10">
    <property type="entry name" value="Transferase(Phosphotransferase) domain 1"/>
    <property type="match status" value="2"/>
</dbReference>
<dbReference type="GO" id="GO:0004694">
    <property type="term" value="F:eukaryotic translation initiation factor 2alpha kinase activity"/>
    <property type="evidence" value="ECO:0007669"/>
    <property type="project" value="TreeGrafter"/>
</dbReference>